<sequence length="201" mass="23385">MYVVAITGGIATGKSTVTRFILELGYPVIDLDHVARQVVEVGQPCWQAIVDRFGTDILQQDQTLNRKKLGELVFNDSDALEQLNQIMHPAIYQATLQQLAYYREKAEPLCFIDIPLLFETEENYPYDESWLIYVPENIQLERLMARDHLSKEEALQRMKQQQSIEWKKTVADRIIYNDGSFSQTYQQVRNELERIGKLITL</sequence>
<dbReference type="GO" id="GO:0005524">
    <property type="term" value="F:ATP binding"/>
    <property type="evidence" value="ECO:0007669"/>
    <property type="project" value="UniProtKB-UniRule"/>
</dbReference>
<dbReference type="InterPro" id="IPR001977">
    <property type="entry name" value="Depp_CoAkinase"/>
</dbReference>
<comment type="catalytic activity">
    <reaction evidence="8">
        <text>3'-dephospho-CoA + ATP = ADP + CoA + H(+)</text>
        <dbReference type="Rhea" id="RHEA:18245"/>
        <dbReference type="ChEBI" id="CHEBI:15378"/>
        <dbReference type="ChEBI" id="CHEBI:30616"/>
        <dbReference type="ChEBI" id="CHEBI:57287"/>
        <dbReference type="ChEBI" id="CHEBI:57328"/>
        <dbReference type="ChEBI" id="CHEBI:456216"/>
        <dbReference type="EC" id="2.7.1.24"/>
    </reaction>
</comment>
<keyword evidence="4 8" id="KW-0547">Nucleotide-binding</keyword>
<feature type="binding site" evidence="8">
    <location>
        <begin position="11"/>
        <end position="16"/>
    </location>
    <ligand>
        <name>ATP</name>
        <dbReference type="ChEBI" id="CHEBI:30616"/>
    </ligand>
</feature>
<dbReference type="GO" id="GO:0005737">
    <property type="term" value="C:cytoplasm"/>
    <property type="evidence" value="ECO:0007669"/>
    <property type="project" value="UniProtKB-SubCell"/>
</dbReference>
<dbReference type="HAMAP" id="MF_00376">
    <property type="entry name" value="Dephospho_CoA_kinase"/>
    <property type="match status" value="1"/>
</dbReference>
<evidence type="ECO:0000256" key="3">
    <source>
        <dbReference type="ARBA" id="ARBA00022679"/>
    </source>
</evidence>
<keyword evidence="6 8" id="KW-0067">ATP-binding</keyword>
<keyword evidence="5 8" id="KW-0418">Kinase</keyword>
<evidence type="ECO:0000256" key="6">
    <source>
        <dbReference type="ARBA" id="ARBA00022840"/>
    </source>
</evidence>
<dbReference type="GO" id="GO:0015937">
    <property type="term" value="P:coenzyme A biosynthetic process"/>
    <property type="evidence" value="ECO:0007669"/>
    <property type="project" value="UniProtKB-UniRule"/>
</dbReference>
<dbReference type="PANTHER" id="PTHR10695:SF46">
    <property type="entry name" value="BIFUNCTIONAL COENZYME A SYNTHASE-RELATED"/>
    <property type="match status" value="1"/>
</dbReference>
<keyword evidence="2 8" id="KW-0963">Cytoplasm</keyword>
<dbReference type="RefSeq" id="WP_101954580.1">
    <property type="nucleotide sequence ID" value="NZ_PKHE01000018.1"/>
</dbReference>
<dbReference type="PROSITE" id="PS51219">
    <property type="entry name" value="DPCK"/>
    <property type="match status" value="1"/>
</dbReference>
<name>A0A2I1JX02_9LACT</name>
<dbReference type="Proteomes" id="UP000234384">
    <property type="component" value="Unassembled WGS sequence"/>
</dbReference>
<gene>
    <name evidence="8" type="primary">coaE</name>
    <name evidence="10" type="ORF">CYJ57_06395</name>
</gene>
<evidence type="ECO:0000313" key="10">
    <source>
        <dbReference type="EMBL" id="PKY87873.1"/>
    </source>
</evidence>
<comment type="subcellular location">
    <subcellularLocation>
        <location evidence="8">Cytoplasm</location>
    </subcellularLocation>
</comment>
<evidence type="ECO:0000256" key="5">
    <source>
        <dbReference type="ARBA" id="ARBA00022777"/>
    </source>
</evidence>
<dbReference type="InterPro" id="IPR027417">
    <property type="entry name" value="P-loop_NTPase"/>
</dbReference>
<dbReference type="Pfam" id="PF01121">
    <property type="entry name" value="CoaE"/>
    <property type="match status" value="1"/>
</dbReference>
<evidence type="ECO:0000256" key="4">
    <source>
        <dbReference type="ARBA" id="ARBA00022741"/>
    </source>
</evidence>
<reference evidence="10 11" key="1">
    <citation type="submission" date="2017-12" db="EMBL/GenBank/DDBJ databases">
        <title>Phylogenetic diversity of female urinary microbiome.</title>
        <authorList>
            <person name="Thomas-White K."/>
            <person name="Wolfe A.J."/>
        </authorList>
    </citation>
    <scope>NUCLEOTIDE SEQUENCE [LARGE SCALE GENOMIC DNA]</scope>
    <source>
        <strain evidence="10 11">UMB0898</strain>
    </source>
</reference>
<accession>A0A2I1JX02</accession>
<keyword evidence="3 8" id="KW-0808">Transferase</keyword>
<dbReference type="EC" id="2.7.1.24" evidence="8 9"/>
<evidence type="ECO:0000256" key="7">
    <source>
        <dbReference type="ARBA" id="ARBA00022993"/>
    </source>
</evidence>
<comment type="similarity">
    <text evidence="1 8">Belongs to the CoaE family.</text>
</comment>
<protein>
    <recommendedName>
        <fullName evidence="8 9">Dephospho-CoA kinase</fullName>
        <ecNumber evidence="8 9">2.7.1.24</ecNumber>
    </recommendedName>
    <alternativeName>
        <fullName evidence="8">Dephosphocoenzyme A kinase</fullName>
    </alternativeName>
</protein>
<organism evidence="10 11">
    <name type="scientific">Falseniella ignava</name>
    <dbReference type="NCBI Taxonomy" id="137730"/>
    <lineage>
        <taxon>Bacteria</taxon>
        <taxon>Bacillati</taxon>
        <taxon>Bacillota</taxon>
        <taxon>Bacilli</taxon>
        <taxon>Lactobacillales</taxon>
        <taxon>Aerococcaceae</taxon>
        <taxon>Falseniella</taxon>
    </lineage>
</organism>
<keyword evidence="7 8" id="KW-0173">Coenzyme A biosynthesis</keyword>
<evidence type="ECO:0000313" key="11">
    <source>
        <dbReference type="Proteomes" id="UP000234384"/>
    </source>
</evidence>
<comment type="pathway">
    <text evidence="8">Cofactor biosynthesis; coenzyme A biosynthesis; CoA from (R)-pantothenate: step 5/5.</text>
</comment>
<evidence type="ECO:0000256" key="1">
    <source>
        <dbReference type="ARBA" id="ARBA00009018"/>
    </source>
</evidence>
<dbReference type="FunFam" id="3.40.50.300:FF:000991">
    <property type="entry name" value="Dephospho-CoA kinase"/>
    <property type="match status" value="1"/>
</dbReference>
<evidence type="ECO:0000256" key="8">
    <source>
        <dbReference type="HAMAP-Rule" id="MF_00376"/>
    </source>
</evidence>
<dbReference type="SUPFAM" id="SSF52540">
    <property type="entry name" value="P-loop containing nucleoside triphosphate hydrolases"/>
    <property type="match status" value="1"/>
</dbReference>
<dbReference type="GO" id="GO:0004140">
    <property type="term" value="F:dephospho-CoA kinase activity"/>
    <property type="evidence" value="ECO:0007669"/>
    <property type="project" value="UniProtKB-UniRule"/>
</dbReference>
<dbReference type="AlphaFoldDB" id="A0A2I1JX02"/>
<comment type="function">
    <text evidence="8">Catalyzes the phosphorylation of the 3'-hydroxyl group of dephosphocoenzyme A to form coenzyme A.</text>
</comment>
<proteinExistence type="inferred from homology"/>
<dbReference type="NCBIfam" id="TIGR00152">
    <property type="entry name" value="dephospho-CoA kinase"/>
    <property type="match status" value="1"/>
</dbReference>
<dbReference type="PANTHER" id="PTHR10695">
    <property type="entry name" value="DEPHOSPHO-COA KINASE-RELATED"/>
    <property type="match status" value="1"/>
</dbReference>
<dbReference type="OrthoDB" id="9812943at2"/>
<evidence type="ECO:0000256" key="2">
    <source>
        <dbReference type="ARBA" id="ARBA00022490"/>
    </source>
</evidence>
<evidence type="ECO:0000256" key="9">
    <source>
        <dbReference type="NCBIfam" id="TIGR00152"/>
    </source>
</evidence>
<dbReference type="CDD" id="cd02022">
    <property type="entry name" value="DPCK"/>
    <property type="match status" value="1"/>
</dbReference>
<dbReference type="UniPathway" id="UPA00241">
    <property type="reaction ID" value="UER00356"/>
</dbReference>
<comment type="caution">
    <text evidence="10">The sequence shown here is derived from an EMBL/GenBank/DDBJ whole genome shotgun (WGS) entry which is preliminary data.</text>
</comment>
<dbReference type="Gene3D" id="3.40.50.300">
    <property type="entry name" value="P-loop containing nucleotide triphosphate hydrolases"/>
    <property type="match status" value="1"/>
</dbReference>
<dbReference type="EMBL" id="PKHE01000018">
    <property type="protein sequence ID" value="PKY87873.1"/>
    <property type="molecule type" value="Genomic_DNA"/>
</dbReference>